<evidence type="ECO:0000313" key="7">
    <source>
        <dbReference type="EMBL" id="MDO2409852.1"/>
    </source>
</evidence>
<comment type="caution">
    <text evidence="7">The sequence shown here is derived from an EMBL/GenBank/DDBJ whole genome shotgun (WGS) entry which is preliminary data.</text>
</comment>
<evidence type="ECO:0000259" key="6">
    <source>
        <dbReference type="PROSITE" id="PS51007"/>
    </source>
</evidence>
<gene>
    <name evidence="7" type="ORF">Q2362_07040</name>
</gene>
<evidence type="ECO:0000256" key="1">
    <source>
        <dbReference type="ARBA" id="ARBA00022617"/>
    </source>
</evidence>
<feature type="chain" id="PRO_5045055199" evidence="5">
    <location>
        <begin position="21"/>
        <end position="101"/>
    </location>
</feature>
<keyword evidence="1 4" id="KW-0349">Heme</keyword>
<evidence type="ECO:0000313" key="8">
    <source>
        <dbReference type="Proteomes" id="UP001171111"/>
    </source>
</evidence>
<dbReference type="Pfam" id="PF00034">
    <property type="entry name" value="Cytochrom_C"/>
    <property type="match status" value="1"/>
</dbReference>
<feature type="domain" description="Cytochrome c" evidence="6">
    <location>
        <begin position="18"/>
        <end position="101"/>
    </location>
</feature>
<dbReference type="RefSeq" id="WP_273934609.1">
    <property type="nucleotide sequence ID" value="NZ_JAQSLJ010000007.1"/>
</dbReference>
<feature type="signal peptide" evidence="5">
    <location>
        <begin position="1"/>
        <end position="20"/>
    </location>
</feature>
<sequence>MKKIALSAAALCVTASVCFGADGAKLFKSCVACHGAAAEKPYLGGKVPALKSIASAERLESLKGYKAGTLNKNGQGGIMKAQMAKFSEEDIAAINAYIDSL</sequence>
<dbReference type="Gene3D" id="1.10.760.10">
    <property type="entry name" value="Cytochrome c-like domain"/>
    <property type="match status" value="1"/>
</dbReference>
<evidence type="ECO:0000256" key="5">
    <source>
        <dbReference type="SAM" id="SignalP"/>
    </source>
</evidence>
<dbReference type="SUPFAM" id="SSF46626">
    <property type="entry name" value="Cytochrome c"/>
    <property type="match status" value="1"/>
</dbReference>
<dbReference type="PROSITE" id="PS51007">
    <property type="entry name" value="CYTC"/>
    <property type="match status" value="1"/>
</dbReference>
<evidence type="ECO:0000256" key="3">
    <source>
        <dbReference type="ARBA" id="ARBA00023004"/>
    </source>
</evidence>
<accession>A0ABT8T802</accession>
<keyword evidence="8" id="KW-1185">Reference proteome</keyword>
<dbReference type="InterPro" id="IPR036909">
    <property type="entry name" value="Cyt_c-like_dom_sf"/>
</dbReference>
<organism evidence="7 8">
    <name type="scientific">Campylobacter magnus</name>
    <dbReference type="NCBI Taxonomy" id="3026462"/>
    <lineage>
        <taxon>Bacteria</taxon>
        <taxon>Pseudomonadati</taxon>
        <taxon>Campylobacterota</taxon>
        <taxon>Epsilonproteobacteria</taxon>
        <taxon>Campylobacterales</taxon>
        <taxon>Campylobacteraceae</taxon>
        <taxon>Campylobacter</taxon>
    </lineage>
</organism>
<dbReference type="InterPro" id="IPR009056">
    <property type="entry name" value="Cyt_c-like_dom"/>
</dbReference>
<dbReference type="Proteomes" id="UP001171111">
    <property type="component" value="Unassembled WGS sequence"/>
</dbReference>
<evidence type="ECO:0000256" key="2">
    <source>
        <dbReference type="ARBA" id="ARBA00022723"/>
    </source>
</evidence>
<keyword evidence="5" id="KW-0732">Signal</keyword>
<keyword evidence="2 4" id="KW-0479">Metal-binding</keyword>
<reference evidence="7 8" key="1">
    <citation type="submission" date="2023-06" db="EMBL/GenBank/DDBJ databases">
        <title>Campylobacter magnum sp. nov., isolated from cecal contents of domestic pigs (Sus scrofa domesticus).</title>
        <authorList>
            <person name="Papic B."/>
            <person name="Gruntar I."/>
        </authorList>
    </citation>
    <scope>NUCLEOTIDE SEQUENCE [LARGE SCALE GENOMIC DNA]</scope>
    <source>
        <strain evidence="8">34484-21</strain>
    </source>
</reference>
<dbReference type="EMBL" id="JAULJQ010000008">
    <property type="protein sequence ID" value="MDO2409852.1"/>
    <property type="molecule type" value="Genomic_DNA"/>
</dbReference>
<name>A0ABT8T802_9BACT</name>
<evidence type="ECO:0000256" key="4">
    <source>
        <dbReference type="PROSITE-ProRule" id="PRU00433"/>
    </source>
</evidence>
<proteinExistence type="predicted"/>
<keyword evidence="3 4" id="KW-0408">Iron</keyword>
<protein>
    <submittedName>
        <fullName evidence="7">C-type cytochrome</fullName>
    </submittedName>
</protein>